<evidence type="ECO:0000313" key="2">
    <source>
        <dbReference type="EMBL" id="AGH26283.1"/>
    </source>
</evidence>
<dbReference type="Gene3D" id="1.10.287.1080">
    <property type="entry name" value="MazG-like"/>
    <property type="match status" value="1"/>
</dbReference>
<dbReference type="PIRSF" id="PIRSF006639">
    <property type="entry name" value="UCP006639_pph"/>
    <property type="match status" value="1"/>
</dbReference>
<dbReference type="InterPro" id="IPR011379">
    <property type="entry name" value="MazG-related_GP37"/>
</dbReference>
<dbReference type="Pfam" id="PF03819">
    <property type="entry name" value="MazG"/>
    <property type="match status" value="1"/>
</dbReference>
<protein>
    <submittedName>
        <fullName evidence="2">MazG</fullName>
    </submittedName>
</protein>
<proteinExistence type="predicted"/>
<evidence type="ECO:0000313" key="3">
    <source>
        <dbReference type="Proteomes" id="UP000012039"/>
    </source>
</evidence>
<accession>M4QDN9</accession>
<sequence>MKMTVDFKRYEKFVDAVTSDSSKDFVYLADRLVELDRKGANIERLTTSGVGLAAESGEFLEIVKKMVFQGKPWNDANREHLIIELGDVMWYVAQACMALEIDLDDVIKGNIKKLEKRYPGGKFDIGDSENRAADDL</sequence>
<dbReference type="RefSeq" id="YP_007673928.1">
    <property type="nucleotide sequence ID" value="NC_020845.1"/>
</dbReference>
<keyword evidence="3" id="KW-1185">Reference proteome</keyword>
<evidence type="ECO:0000259" key="1">
    <source>
        <dbReference type="Pfam" id="PF03819"/>
    </source>
</evidence>
<dbReference type="Proteomes" id="UP000012039">
    <property type="component" value="Segment"/>
</dbReference>
<dbReference type="EMBL" id="HQ634174">
    <property type="protein sequence ID" value="AGH26283.1"/>
    <property type="molecule type" value="Genomic_DNA"/>
</dbReference>
<dbReference type="KEGG" id="vg:15010452"/>
<name>M4QDN9_9CAUD</name>
<gene>
    <name evidence="2" type="ORF">CPMG_00183</name>
</gene>
<dbReference type="GeneID" id="15010452"/>
<dbReference type="CDD" id="cd11541">
    <property type="entry name" value="NTP-PPase_u4"/>
    <property type="match status" value="1"/>
</dbReference>
<dbReference type="SUPFAM" id="SSF101386">
    <property type="entry name" value="all-alpha NTP pyrophosphatases"/>
    <property type="match status" value="1"/>
</dbReference>
<organism evidence="2 3">
    <name type="scientific">Prochlorococcus phage MED4-213</name>
    <dbReference type="NCBI Taxonomy" id="889956"/>
    <lineage>
        <taxon>Viruses</taxon>
        <taxon>Duplodnaviria</taxon>
        <taxon>Heunggongvirae</taxon>
        <taxon>Uroviricota</taxon>
        <taxon>Caudoviricetes</taxon>
        <taxon>Eurybiavirus</taxon>
        <taxon>Eurybiavirus MED4213</taxon>
    </lineage>
</organism>
<dbReference type="InterPro" id="IPR004518">
    <property type="entry name" value="MazG-like_dom"/>
</dbReference>
<reference evidence="2 3" key="1">
    <citation type="submission" date="2010-11" db="EMBL/GenBank/DDBJ databases">
        <title>The Genome Sequence of Cyanophage MED4-213.</title>
        <authorList>
            <consortium name="The Broad Institute Genome Sequencing Platform"/>
            <person name="Henn M.R."/>
            <person name="Sullivan M.S."/>
            <person name="Osburne M.S."/>
            <person name="Levin J."/>
            <person name="Malboeuf C."/>
            <person name="Casali M."/>
            <person name="Russ C."/>
            <person name="Lennon N."/>
            <person name="Chapman S.B."/>
            <person name="Erlich R."/>
            <person name="Young S.K."/>
            <person name="Yandava C."/>
            <person name="Zeng Q."/>
            <person name="Alvarado L."/>
            <person name="Anderson S."/>
            <person name="Berlin A."/>
            <person name="Chen Z."/>
            <person name="Freedman E."/>
            <person name="Gellesch M."/>
            <person name="Goldberg J."/>
            <person name="Green L."/>
            <person name="Griggs A."/>
            <person name="Gujja S."/>
            <person name="Heilman E.R."/>
            <person name="Heiman D."/>
            <person name="Hollinger A."/>
            <person name="Howarth C."/>
            <person name="Larson L."/>
            <person name="Mehta T."/>
            <person name="Pearson M."/>
            <person name="Roberts A."/>
            <person name="Ryan E."/>
            <person name="Saif S."/>
            <person name="Shea T."/>
            <person name="Shenoy N."/>
            <person name="Sisk P."/>
            <person name="Stolte C."/>
            <person name="Sykes S."/>
            <person name="White J."/>
            <person name="Yu Q."/>
            <person name="Coleman M.L."/>
            <person name="Huang K.H."/>
            <person name="Weigele P.R."/>
            <person name="DeFrancesco A.S."/>
            <person name="Kern S.E."/>
            <person name="Thompson L.R."/>
            <person name="Fu R."/>
            <person name="Hombeck B."/>
            <person name="Chisholm S.W."/>
            <person name="Haas B."/>
            <person name="Nusbaum C."/>
            <person name="Birren B."/>
        </authorList>
    </citation>
    <scope>NUCLEOTIDE SEQUENCE [LARGE SCALE GENOMIC DNA]</scope>
    <source>
        <strain evidence="2">MED4-213</strain>
    </source>
</reference>
<feature type="domain" description="NTP pyrophosphohydrolase MazG-like" evidence="1">
    <location>
        <begin position="51"/>
        <end position="119"/>
    </location>
</feature>